<gene>
    <name evidence="2" type="ORF">S03H2_72259</name>
</gene>
<feature type="non-terminal residue" evidence="2">
    <location>
        <position position="1"/>
    </location>
</feature>
<name>X1JXL6_9ZZZZ</name>
<reference evidence="2" key="1">
    <citation type="journal article" date="2014" name="Front. Microbiol.">
        <title>High frequency of phylogenetically diverse reductive dehalogenase-homologous genes in deep subseafloor sedimentary metagenomes.</title>
        <authorList>
            <person name="Kawai M."/>
            <person name="Futagami T."/>
            <person name="Toyoda A."/>
            <person name="Takaki Y."/>
            <person name="Nishi S."/>
            <person name="Hori S."/>
            <person name="Arai W."/>
            <person name="Tsubouchi T."/>
            <person name="Morono Y."/>
            <person name="Uchiyama I."/>
            <person name="Ito T."/>
            <person name="Fujiyama A."/>
            <person name="Inagaki F."/>
            <person name="Takami H."/>
        </authorList>
    </citation>
    <scope>NUCLEOTIDE SEQUENCE</scope>
    <source>
        <strain evidence="2">Expedition CK06-06</strain>
    </source>
</reference>
<comment type="caution">
    <text evidence="2">The sequence shown here is derived from an EMBL/GenBank/DDBJ whole genome shotgun (WGS) entry which is preliminary data.</text>
</comment>
<organism evidence="2">
    <name type="scientific">marine sediment metagenome</name>
    <dbReference type="NCBI Taxonomy" id="412755"/>
    <lineage>
        <taxon>unclassified sequences</taxon>
        <taxon>metagenomes</taxon>
        <taxon>ecological metagenomes</taxon>
    </lineage>
</organism>
<feature type="transmembrane region" description="Helical" evidence="1">
    <location>
        <begin position="20"/>
        <end position="37"/>
    </location>
</feature>
<evidence type="ECO:0000313" key="2">
    <source>
        <dbReference type="EMBL" id="GAH98907.1"/>
    </source>
</evidence>
<keyword evidence="1" id="KW-1133">Transmembrane helix</keyword>
<dbReference type="AlphaFoldDB" id="X1JXL6"/>
<accession>X1JXL6</accession>
<keyword evidence="1" id="KW-0812">Transmembrane</keyword>
<sequence length="65" mass="7429">EQLRIGYNSWFKIGEKMKKLSLLVIFINLIWADGGIMPPQGDYEIYSSDQVAIIKILPDSEELSI</sequence>
<protein>
    <submittedName>
        <fullName evidence="2">Uncharacterized protein</fullName>
    </submittedName>
</protein>
<dbReference type="EMBL" id="BARU01048752">
    <property type="protein sequence ID" value="GAH98907.1"/>
    <property type="molecule type" value="Genomic_DNA"/>
</dbReference>
<feature type="non-terminal residue" evidence="2">
    <location>
        <position position="65"/>
    </location>
</feature>
<keyword evidence="1" id="KW-0472">Membrane</keyword>
<evidence type="ECO:0000256" key="1">
    <source>
        <dbReference type="SAM" id="Phobius"/>
    </source>
</evidence>
<proteinExistence type="predicted"/>